<dbReference type="GO" id="GO:0036374">
    <property type="term" value="F:glutathione hydrolase activity"/>
    <property type="evidence" value="ECO:0007669"/>
    <property type="project" value="InterPro"/>
</dbReference>
<dbReference type="PANTHER" id="PTHR43199">
    <property type="entry name" value="GLUTATHIONE HYDROLASE"/>
    <property type="match status" value="1"/>
</dbReference>
<reference evidence="5" key="1">
    <citation type="journal article" date="2015" name="Nature">
        <title>Complex archaea that bridge the gap between prokaryotes and eukaryotes.</title>
        <authorList>
            <person name="Spang A."/>
            <person name="Saw J.H."/>
            <person name="Jorgensen S.L."/>
            <person name="Zaremba-Niedzwiedzka K."/>
            <person name="Martijn J."/>
            <person name="Lind A.E."/>
            <person name="van Eijk R."/>
            <person name="Schleper C."/>
            <person name="Guy L."/>
            <person name="Ettema T.J."/>
        </authorList>
    </citation>
    <scope>NUCLEOTIDE SEQUENCE</scope>
</reference>
<dbReference type="InterPro" id="IPR043137">
    <property type="entry name" value="GGT_ssub_C"/>
</dbReference>
<gene>
    <name evidence="5" type="ORF">LCGC14_1072760</name>
</gene>
<evidence type="ECO:0000313" key="5">
    <source>
        <dbReference type="EMBL" id="KKN06884.1"/>
    </source>
</evidence>
<dbReference type="Gene3D" id="1.10.246.130">
    <property type="match status" value="1"/>
</dbReference>
<dbReference type="Gene3D" id="3.60.20.40">
    <property type="match status" value="1"/>
</dbReference>
<dbReference type="NCBIfam" id="TIGR00066">
    <property type="entry name" value="g_glut_trans"/>
    <property type="match status" value="1"/>
</dbReference>
<evidence type="ECO:0000256" key="2">
    <source>
        <dbReference type="ARBA" id="ARBA00022801"/>
    </source>
</evidence>
<evidence type="ECO:0000256" key="1">
    <source>
        <dbReference type="ARBA" id="ARBA00022679"/>
    </source>
</evidence>
<keyword evidence="1" id="KW-0808">Transferase</keyword>
<dbReference type="GO" id="GO:0016746">
    <property type="term" value="F:acyltransferase activity"/>
    <property type="evidence" value="ECO:0007669"/>
    <property type="project" value="UniProtKB-KW"/>
</dbReference>
<dbReference type="Pfam" id="PF01019">
    <property type="entry name" value="G_glu_transpept"/>
    <property type="match status" value="1"/>
</dbReference>
<dbReference type="InterPro" id="IPR051792">
    <property type="entry name" value="GGT_bact"/>
</dbReference>
<dbReference type="InterPro" id="IPR043138">
    <property type="entry name" value="GGT_lsub"/>
</dbReference>
<organism evidence="5">
    <name type="scientific">marine sediment metagenome</name>
    <dbReference type="NCBI Taxonomy" id="412755"/>
    <lineage>
        <taxon>unclassified sequences</taxon>
        <taxon>metagenomes</taxon>
        <taxon>ecological metagenomes</taxon>
    </lineage>
</organism>
<dbReference type="EMBL" id="LAZR01004634">
    <property type="protein sequence ID" value="KKN06884.1"/>
    <property type="molecule type" value="Genomic_DNA"/>
</dbReference>
<dbReference type="InterPro" id="IPR029055">
    <property type="entry name" value="Ntn_hydrolases_N"/>
</dbReference>
<sequence length="562" mass="61768">MREKNYSGILLFLIGVLSLSSAWSQTYAKHGMVVSDNQIASQIGIDILKKGGNAIDATVATALALAVVHPQAGNIGGGGFIVFMDAESETTTIDFREKAPLLATPEMFLDAAGNLIEGSNHKGLKSVGVPGTVAGLYMAHQKYGLLPWKKLVKPAIDLAKKGVVLSYTLASHARNIQSGSSPEFMKNYYTDAKGKLLRYGDVWVQNELANTLKQIKKHGKDGFYNGKVAKEIVDYMTKNGGLIRLEDLKNYTAIERKPLKGTYNGYDIYSMPPPSSGGVALIEMMNLMEQANLDSVPFNSTEYVHLVAETMRRAFADRAEHLGDPDFNPNLPIDWLTSKNFAKERYGNIDFTKASVSDSTKFGQLYDGSNTTHLSVIDKNYNAVSLTYTLEDSYGSEMGSPKLGFIFNNEMGDFNPQPGLTDRQGLIGSDPNLIRPEKRMLSSMTPTIVAKNGRPYLVIGSPGGRTIINTVFQTVLNVLEYGMPIKNAIETMKIHHQWLPDELVYEKDLLSPDTQKSLEKMGHKTRDVKNLGRLMGIMYDPERNIYIGVSDSSSPDGASVGY</sequence>
<evidence type="ECO:0000256" key="4">
    <source>
        <dbReference type="ARBA" id="ARBA00023315"/>
    </source>
</evidence>
<dbReference type="InterPro" id="IPR000101">
    <property type="entry name" value="GGT_peptidase"/>
</dbReference>
<name>A0A0F9MMM6_9ZZZZ</name>
<dbReference type="PRINTS" id="PR01210">
    <property type="entry name" value="GGTRANSPTASE"/>
</dbReference>
<protein>
    <recommendedName>
        <fullName evidence="6">Gamma-glutamyltransferase</fullName>
    </recommendedName>
</protein>
<proteinExistence type="predicted"/>
<accession>A0A0F9MMM6</accession>
<keyword evidence="2" id="KW-0378">Hydrolase</keyword>
<dbReference type="PANTHER" id="PTHR43199:SF1">
    <property type="entry name" value="GLUTATHIONE HYDROLASE PROENZYME"/>
    <property type="match status" value="1"/>
</dbReference>
<dbReference type="SUPFAM" id="SSF56235">
    <property type="entry name" value="N-terminal nucleophile aminohydrolases (Ntn hydrolases)"/>
    <property type="match status" value="1"/>
</dbReference>
<keyword evidence="4" id="KW-0012">Acyltransferase</keyword>
<dbReference type="GO" id="GO:0006751">
    <property type="term" value="P:glutathione catabolic process"/>
    <property type="evidence" value="ECO:0007669"/>
    <property type="project" value="InterPro"/>
</dbReference>
<evidence type="ECO:0008006" key="6">
    <source>
        <dbReference type="Google" id="ProtNLM"/>
    </source>
</evidence>
<keyword evidence="3" id="KW-0865">Zymogen</keyword>
<dbReference type="AlphaFoldDB" id="A0A0F9MMM6"/>
<comment type="caution">
    <text evidence="5">The sequence shown here is derived from an EMBL/GenBank/DDBJ whole genome shotgun (WGS) entry which is preliminary data.</text>
</comment>
<evidence type="ECO:0000256" key="3">
    <source>
        <dbReference type="ARBA" id="ARBA00023145"/>
    </source>
</evidence>